<accession>A0ACC2N2H6</accession>
<dbReference type="EMBL" id="CM056744">
    <property type="protein sequence ID" value="KAJ8665071.1"/>
    <property type="molecule type" value="Genomic_DNA"/>
</dbReference>
<evidence type="ECO:0000313" key="1">
    <source>
        <dbReference type="EMBL" id="KAJ8665071.1"/>
    </source>
</evidence>
<comment type="caution">
    <text evidence="1">The sequence shown here is derived from an EMBL/GenBank/DDBJ whole genome shotgun (WGS) entry which is preliminary data.</text>
</comment>
<reference evidence="1" key="1">
    <citation type="submission" date="2023-04" db="EMBL/GenBank/DDBJ databases">
        <title>A chromosome-level genome assembly of the parasitoid wasp Eretmocerus hayati.</title>
        <authorList>
            <person name="Zhong Y."/>
            <person name="Liu S."/>
            <person name="Liu Y."/>
        </authorList>
    </citation>
    <scope>NUCLEOTIDE SEQUENCE</scope>
    <source>
        <strain evidence="1">ZJU_SS_LIU_2023</strain>
    </source>
</reference>
<organism evidence="1 2">
    <name type="scientific">Eretmocerus hayati</name>
    <dbReference type="NCBI Taxonomy" id="131215"/>
    <lineage>
        <taxon>Eukaryota</taxon>
        <taxon>Metazoa</taxon>
        <taxon>Ecdysozoa</taxon>
        <taxon>Arthropoda</taxon>
        <taxon>Hexapoda</taxon>
        <taxon>Insecta</taxon>
        <taxon>Pterygota</taxon>
        <taxon>Neoptera</taxon>
        <taxon>Endopterygota</taxon>
        <taxon>Hymenoptera</taxon>
        <taxon>Apocrita</taxon>
        <taxon>Proctotrupomorpha</taxon>
        <taxon>Chalcidoidea</taxon>
        <taxon>Aphelinidae</taxon>
        <taxon>Aphelininae</taxon>
        <taxon>Eretmocerus</taxon>
    </lineage>
</organism>
<evidence type="ECO:0000313" key="2">
    <source>
        <dbReference type="Proteomes" id="UP001239111"/>
    </source>
</evidence>
<gene>
    <name evidence="1" type="ORF">QAD02_006733</name>
</gene>
<protein>
    <submittedName>
        <fullName evidence="1">Uncharacterized protein</fullName>
    </submittedName>
</protein>
<dbReference type="Proteomes" id="UP001239111">
    <property type="component" value="Chromosome 4"/>
</dbReference>
<sequence>MEDNLTSATLRKVILALVIKEKRKPPWERTNQDRILALCHLSQQYRQREETRAIRRLWVHEVWSTEHRAAHGATHSFLNIIRIDDPDLYYNFLRMPPEIFDLLLNIVGPSIAKEYVVREPISAITRLQICLRYLATGDNEKTLAALFRVSPPSVSNIIKEVTQAIWDCLKPIVFDEINKELWLRIAQGFARKCNHPRCLGAIDSKLVKIVAPPHCGFLMFDHKGHHSFHLHAICDANGKFTIVDVGAAGRQSDGGVFQNSEMGQKFLNDEMDVPPPAPLVEGGPDIKFTLLGDEAFGMSRLMLRPYPKNLALNLRKRVFDYRHSRGRKEVECGFGQLVRVWGVMQNPMNTSLAVSLQATNACVCLHNFLIMFDETRERSDEAQNEDDEDDIIDLQMIENLKAAYDDPDDVEPRPNSLERMRWDLSQYFMNEGAVSFQWRKAFNGDF</sequence>
<keyword evidence="2" id="KW-1185">Reference proteome</keyword>
<proteinExistence type="predicted"/>
<name>A0ACC2N2H6_9HYME</name>